<reference evidence="1" key="1">
    <citation type="submission" date="2021-11" db="EMBL/GenBank/DDBJ databases">
        <authorList>
            <person name="Herlambang A."/>
            <person name="Guo Y."/>
            <person name="Takashima Y."/>
            <person name="Nishizawa T."/>
        </authorList>
    </citation>
    <scope>NUCLEOTIDE SEQUENCE</scope>
    <source>
        <strain evidence="1">E1425</strain>
    </source>
</reference>
<proteinExistence type="predicted"/>
<reference evidence="1" key="2">
    <citation type="journal article" date="2022" name="Microbiol. Resour. Announc.">
        <title>Whole-Genome Sequence of Entomortierella parvispora E1425, a Mucoromycotan Fungus Associated with Burkholderiaceae-Related Endosymbiotic Bacteria.</title>
        <authorList>
            <person name="Herlambang A."/>
            <person name="Guo Y."/>
            <person name="Takashima Y."/>
            <person name="Narisawa K."/>
            <person name="Ohta H."/>
            <person name="Nishizawa T."/>
        </authorList>
    </citation>
    <scope>NUCLEOTIDE SEQUENCE</scope>
    <source>
        <strain evidence="1">E1425</strain>
    </source>
</reference>
<dbReference type="AlphaFoldDB" id="A0A9P3LX57"/>
<name>A0A9P3LX57_9FUNG</name>
<keyword evidence="2" id="KW-1185">Reference proteome</keyword>
<dbReference type="Gene3D" id="1.10.1370.30">
    <property type="match status" value="1"/>
</dbReference>
<dbReference type="InterPro" id="IPR001333">
    <property type="entry name" value="Peptidase_M32_Taq"/>
</dbReference>
<dbReference type="SUPFAM" id="SSF55486">
    <property type="entry name" value="Metalloproteases ('zincins'), catalytic domain"/>
    <property type="match status" value="1"/>
</dbReference>
<protein>
    <submittedName>
        <fullName evidence="1">Carboxypeptidase Taq</fullName>
    </submittedName>
</protein>
<sequence>MLRSTMTVLAKSSAELSSESVRSLYDKLCVRMKEIGHVHGISGILQWDQEVMMPAKAAESRAEQLSVLAGLSHELDTSPILGSILQELEDRQKAQDLSSELNAYELANIRLSRKFYKEETVYPLELVKAAAALQSKASHAWVEARKESNYAKFAPYLQDQIDLLRKKVRYCMEAGLCEETRKINEKARISLGLKDGEECYKGYYQALLDKYEPGFKEERLQVLFGDLKTNLVPLIAKITEKNFQHDNSAIKGDFDVQKQTEYSHRLSKDIGFDTDCGRLDVSTHPFTGGAHPTDVRMTTRYTINDLQEGITGTIHETGHSLYEQGRSKEYRDLPVSQALSLGIHESQSLLWERMVGLGKPFWTHALPLLKETFPTVERIQNVTLEQFYNAFNRVEPGFIRIEADEVTYPLHVVLRYEIEKALVEGDITVAEVPALWNAKMKEYLGKDVKEDRLGCLQDTHWAFGLIGYFPTYTLGSIYAVQIYSAAKEAIPNLEDHLAKGEFHVLKEWLNENIHKQGSLRESGDELITALTGKPLDASLYVKYLTDKYTKIYDL</sequence>
<dbReference type="PANTHER" id="PTHR34217:SF1">
    <property type="entry name" value="CARBOXYPEPTIDASE 1"/>
    <property type="match status" value="1"/>
</dbReference>
<dbReference type="OrthoDB" id="10249837at2759"/>
<dbReference type="Proteomes" id="UP000827284">
    <property type="component" value="Unassembled WGS sequence"/>
</dbReference>
<dbReference type="PANTHER" id="PTHR34217">
    <property type="entry name" value="METAL-DEPENDENT CARBOXYPEPTIDASE"/>
    <property type="match status" value="1"/>
</dbReference>
<comment type="caution">
    <text evidence="1">The sequence shown here is derived from an EMBL/GenBank/DDBJ whole genome shotgun (WGS) entry which is preliminary data.</text>
</comment>
<keyword evidence="1" id="KW-0645">Protease</keyword>
<dbReference type="Pfam" id="PF02074">
    <property type="entry name" value="Peptidase_M32"/>
    <property type="match status" value="2"/>
</dbReference>
<organism evidence="1 2">
    <name type="scientific">Entomortierella parvispora</name>
    <dbReference type="NCBI Taxonomy" id="205924"/>
    <lineage>
        <taxon>Eukaryota</taxon>
        <taxon>Fungi</taxon>
        <taxon>Fungi incertae sedis</taxon>
        <taxon>Mucoromycota</taxon>
        <taxon>Mortierellomycotina</taxon>
        <taxon>Mortierellomycetes</taxon>
        <taxon>Mortierellales</taxon>
        <taxon>Mortierellaceae</taxon>
        <taxon>Entomortierella</taxon>
    </lineage>
</organism>
<dbReference type="PROSITE" id="PS52034">
    <property type="entry name" value="PEPTIDASE_M32"/>
    <property type="match status" value="1"/>
</dbReference>
<gene>
    <name evidence="1" type="ORF">EMPS_06122</name>
</gene>
<dbReference type="GO" id="GO:0004181">
    <property type="term" value="F:metallocarboxypeptidase activity"/>
    <property type="evidence" value="ECO:0007669"/>
    <property type="project" value="InterPro"/>
</dbReference>
<keyword evidence="1" id="KW-0378">Hydrolase</keyword>
<dbReference type="PRINTS" id="PR00998">
    <property type="entry name" value="CRBOXYPTASET"/>
</dbReference>
<keyword evidence="1" id="KW-0121">Carboxypeptidase</keyword>
<evidence type="ECO:0000313" key="1">
    <source>
        <dbReference type="EMBL" id="GJJ73764.1"/>
    </source>
</evidence>
<dbReference type="GO" id="GO:0006508">
    <property type="term" value="P:proteolysis"/>
    <property type="evidence" value="ECO:0007669"/>
    <property type="project" value="InterPro"/>
</dbReference>
<dbReference type="CDD" id="cd06460">
    <property type="entry name" value="M32_Taq"/>
    <property type="match status" value="1"/>
</dbReference>
<accession>A0A9P3LX57</accession>
<dbReference type="EMBL" id="BQFW01000008">
    <property type="protein sequence ID" value="GJJ73764.1"/>
    <property type="molecule type" value="Genomic_DNA"/>
</dbReference>
<evidence type="ECO:0000313" key="2">
    <source>
        <dbReference type="Proteomes" id="UP000827284"/>
    </source>
</evidence>